<proteinExistence type="predicted"/>
<evidence type="ECO:0000256" key="1">
    <source>
        <dbReference type="SAM" id="MobiDB-lite"/>
    </source>
</evidence>
<evidence type="ECO:0000313" key="2">
    <source>
        <dbReference type="EMBL" id="CAA9565215.1"/>
    </source>
</evidence>
<dbReference type="EMBL" id="CADCWI010000115">
    <property type="protein sequence ID" value="CAA9565215.1"/>
    <property type="molecule type" value="Genomic_DNA"/>
</dbReference>
<feature type="region of interest" description="Disordered" evidence="1">
    <location>
        <begin position="35"/>
        <end position="66"/>
    </location>
</feature>
<feature type="non-terminal residue" evidence="2">
    <location>
        <position position="66"/>
    </location>
</feature>
<name>A0A6J4V0R9_9BACT</name>
<sequence>GRCDAAVSTPPGTAGRDRTVVHARQRVCVAKGAGIHVHPVGSSPAAADRGSSGRHDGGALGPSRAI</sequence>
<dbReference type="AlphaFoldDB" id="A0A6J4V0R9"/>
<organism evidence="2">
    <name type="scientific">uncultured Thermomicrobiales bacterium</name>
    <dbReference type="NCBI Taxonomy" id="1645740"/>
    <lineage>
        <taxon>Bacteria</taxon>
        <taxon>Pseudomonadati</taxon>
        <taxon>Thermomicrobiota</taxon>
        <taxon>Thermomicrobia</taxon>
        <taxon>Thermomicrobiales</taxon>
        <taxon>environmental samples</taxon>
    </lineage>
</organism>
<reference evidence="2" key="1">
    <citation type="submission" date="2020-02" db="EMBL/GenBank/DDBJ databases">
        <authorList>
            <person name="Meier V. D."/>
        </authorList>
    </citation>
    <scope>NUCLEOTIDE SEQUENCE</scope>
    <source>
        <strain evidence="2">AVDCRST_MAG43</strain>
    </source>
</reference>
<accession>A0A6J4V0R9</accession>
<feature type="non-terminal residue" evidence="2">
    <location>
        <position position="1"/>
    </location>
</feature>
<protein>
    <submittedName>
        <fullName evidence="2">Uncharacterized protein</fullName>
    </submittedName>
</protein>
<gene>
    <name evidence="2" type="ORF">AVDCRST_MAG43-2267</name>
</gene>